<dbReference type="AlphaFoldDB" id="A0A4Q7ZEU4"/>
<dbReference type="InterPro" id="IPR006016">
    <property type="entry name" value="UspA"/>
</dbReference>
<dbReference type="Pfam" id="PF00582">
    <property type="entry name" value="Usp"/>
    <property type="match status" value="2"/>
</dbReference>
<dbReference type="EMBL" id="SHKY01000001">
    <property type="protein sequence ID" value="RZU48605.1"/>
    <property type="molecule type" value="Genomic_DNA"/>
</dbReference>
<evidence type="ECO:0000259" key="2">
    <source>
        <dbReference type="Pfam" id="PF00582"/>
    </source>
</evidence>
<reference evidence="3 4" key="1">
    <citation type="submission" date="2019-02" db="EMBL/GenBank/DDBJ databases">
        <title>Sequencing the genomes of 1000 actinobacteria strains.</title>
        <authorList>
            <person name="Klenk H.-P."/>
        </authorList>
    </citation>
    <scope>NUCLEOTIDE SEQUENCE [LARGE SCALE GENOMIC DNA]</scope>
    <source>
        <strain evidence="3 4">DSM 45162</strain>
    </source>
</reference>
<sequence>MATPGSTGVVVGVNRTAAGLAAVRLGAREAVARGCALRIVHAFTWPETAPPGQNPEGQDYGTARHAAARMVEHAVTVARRATPAPRVRGLVVDGPPARVLLQQSRAAQLLVLGEDDLARVPHLTECSVLLQTVSRARCPVVVARGVRPPTGPLLAGVDGSAASLAALRHAAAEARRRHLPVEVAHVVERPDPAARARARGLLDAAVAAVPELPAHRVLLLTGDPVAELVRASRHARMVIVGPRGADGSPLLGPVAHELLRRCVSPTLFVHGGIANEHTTAGTVPSAGVPAS</sequence>
<dbReference type="Proteomes" id="UP000292564">
    <property type="component" value="Unassembled WGS sequence"/>
</dbReference>
<name>A0A4Q7ZEU4_9ACTN</name>
<dbReference type="SUPFAM" id="SSF52402">
    <property type="entry name" value="Adenine nucleotide alpha hydrolases-like"/>
    <property type="match status" value="2"/>
</dbReference>
<evidence type="ECO:0000313" key="4">
    <source>
        <dbReference type="Proteomes" id="UP000292564"/>
    </source>
</evidence>
<proteinExistence type="inferred from homology"/>
<protein>
    <submittedName>
        <fullName evidence="3">Universal stress protein family protein</fullName>
    </submittedName>
</protein>
<dbReference type="PANTHER" id="PTHR46268:SF6">
    <property type="entry name" value="UNIVERSAL STRESS PROTEIN UP12"/>
    <property type="match status" value="1"/>
</dbReference>
<dbReference type="Gene3D" id="3.40.50.620">
    <property type="entry name" value="HUPs"/>
    <property type="match status" value="2"/>
</dbReference>
<organism evidence="3 4">
    <name type="scientific">Krasilnikovia cinnamomea</name>
    <dbReference type="NCBI Taxonomy" id="349313"/>
    <lineage>
        <taxon>Bacteria</taxon>
        <taxon>Bacillati</taxon>
        <taxon>Actinomycetota</taxon>
        <taxon>Actinomycetes</taxon>
        <taxon>Micromonosporales</taxon>
        <taxon>Micromonosporaceae</taxon>
        <taxon>Krasilnikovia</taxon>
    </lineage>
</organism>
<evidence type="ECO:0000256" key="1">
    <source>
        <dbReference type="ARBA" id="ARBA00008791"/>
    </source>
</evidence>
<evidence type="ECO:0000313" key="3">
    <source>
        <dbReference type="EMBL" id="RZU48605.1"/>
    </source>
</evidence>
<comment type="caution">
    <text evidence="3">The sequence shown here is derived from an EMBL/GenBank/DDBJ whole genome shotgun (WGS) entry which is preliminary data.</text>
</comment>
<feature type="domain" description="UspA" evidence="2">
    <location>
        <begin position="153"/>
        <end position="270"/>
    </location>
</feature>
<keyword evidence="4" id="KW-1185">Reference proteome</keyword>
<accession>A0A4Q7ZEU4</accession>
<feature type="domain" description="UspA" evidence="2">
    <location>
        <begin position="9"/>
        <end position="144"/>
    </location>
</feature>
<dbReference type="OrthoDB" id="3404132at2"/>
<comment type="similarity">
    <text evidence="1">Belongs to the universal stress protein A family.</text>
</comment>
<dbReference type="InterPro" id="IPR014729">
    <property type="entry name" value="Rossmann-like_a/b/a_fold"/>
</dbReference>
<gene>
    <name evidence="3" type="ORF">EV385_0322</name>
</gene>
<dbReference type="PANTHER" id="PTHR46268">
    <property type="entry name" value="STRESS RESPONSE PROTEIN NHAX"/>
    <property type="match status" value="1"/>
</dbReference>